<reference evidence="6 7" key="1">
    <citation type="submission" date="2024-04" db="EMBL/GenBank/DDBJ databases">
        <title>Aurantiacibacter sp. DGU6 16S ribosomal RNA gene Genome sequencing and assembly.</title>
        <authorList>
            <person name="Park S."/>
        </authorList>
    </citation>
    <scope>NUCLEOTIDE SEQUENCE [LARGE SCALE GENOMIC DNA]</scope>
    <source>
        <strain evidence="6 7">DGU6</strain>
    </source>
</reference>
<organism evidence="6 7">
    <name type="scientific">Aurantiacibacter gilvus</name>
    <dbReference type="NCBI Taxonomy" id="3139141"/>
    <lineage>
        <taxon>Bacteria</taxon>
        <taxon>Pseudomonadati</taxon>
        <taxon>Pseudomonadota</taxon>
        <taxon>Alphaproteobacteria</taxon>
        <taxon>Sphingomonadales</taxon>
        <taxon>Erythrobacteraceae</taxon>
        <taxon>Aurantiacibacter</taxon>
    </lineage>
</organism>
<name>A0ABU9IFT2_9SPHN</name>
<dbReference type="Proteomes" id="UP001497045">
    <property type="component" value="Unassembled WGS sequence"/>
</dbReference>
<evidence type="ECO:0000256" key="4">
    <source>
        <dbReference type="ARBA" id="ARBA00023136"/>
    </source>
</evidence>
<dbReference type="SUPFAM" id="SSF161084">
    <property type="entry name" value="MAPEG domain-like"/>
    <property type="match status" value="1"/>
</dbReference>
<evidence type="ECO:0000256" key="1">
    <source>
        <dbReference type="ARBA" id="ARBA00004370"/>
    </source>
</evidence>
<feature type="transmembrane region" description="Helical" evidence="5">
    <location>
        <begin position="92"/>
        <end position="111"/>
    </location>
</feature>
<evidence type="ECO:0000256" key="2">
    <source>
        <dbReference type="ARBA" id="ARBA00022692"/>
    </source>
</evidence>
<keyword evidence="2 5" id="KW-0812">Transmembrane</keyword>
<feature type="transmembrane region" description="Helical" evidence="5">
    <location>
        <begin position="60"/>
        <end position="80"/>
    </location>
</feature>
<evidence type="ECO:0000313" key="7">
    <source>
        <dbReference type="Proteomes" id="UP001497045"/>
    </source>
</evidence>
<keyword evidence="3 5" id="KW-1133">Transmembrane helix</keyword>
<dbReference type="PANTHER" id="PTHR35371:SF1">
    <property type="entry name" value="BLR7753 PROTEIN"/>
    <property type="match status" value="1"/>
</dbReference>
<protein>
    <submittedName>
        <fullName evidence="6">MAPEG family protein</fullName>
    </submittedName>
</protein>
<evidence type="ECO:0000256" key="3">
    <source>
        <dbReference type="ARBA" id="ARBA00022989"/>
    </source>
</evidence>
<proteinExistence type="predicted"/>
<dbReference type="InterPro" id="IPR001129">
    <property type="entry name" value="Membr-assoc_MAPEG"/>
</dbReference>
<dbReference type="Pfam" id="PF01124">
    <property type="entry name" value="MAPEG"/>
    <property type="match status" value="1"/>
</dbReference>
<dbReference type="InterPro" id="IPR023352">
    <property type="entry name" value="MAPEG-like_dom_sf"/>
</dbReference>
<evidence type="ECO:0000313" key="6">
    <source>
        <dbReference type="EMBL" id="MEL1251281.1"/>
    </source>
</evidence>
<gene>
    <name evidence="6" type="ORF">AAEO60_11415</name>
</gene>
<keyword evidence="4 5" id="KW-0472">Membrane</keyword>
<feature type="transmembrane region" description="Helical" evidence="5">
    <location>
        <begin position="7"/>
        <end position="29"/>
    </location>
</feature>
<dbReference type="EMBL" id="JBBYHV010000002">
    <property type="protein sequence ID" value="MEL1251281.1"/>
    <property type="molecule type" value="Genomic_DNA"/>
</dbReference>
<accession>A0ABU9IFT2</accession>
<comment type="caution">
    <text evidence="6">The sequence shown here is derived from an EMBL/GenBank/DDBJ whole genome shotgun (WGS) entry which is preliminary data.</text>
</comment>
<sequence length="135" mass="15136">MEQAYHFLALAGVFTVLMWVPYILSRLFVWGFKDFLGNYPAGFPATEPEPPLWAQRVKRAHLNMVETLPAFIAVVLAAAMLPDRIDAASVNLWASVFYYARVAHYIVYSLGVPYLRTPSYLVSWAAILAIGLQVA</sequence>
<dbReference type="Gene3D" id="1.20.120.550">
    <property type="entry name" value="Membrane associated eicosanoid/glutathione metabolism-like domain"/>
    <property type="match status" value="1"/>
</dbReference>
<keyword evidence="7" id="KW-1185">Reference proteome</keyword>
<evidence type="ECO:0000256" key="5">
    <source>
        <dbReference type="SAM" id="Phobius"/>
    </source>
</evidence>
<dbReference type="RefSeq" id="WP_341673840.1">
    <property type="nucleotide sequence ID" value="NZ_JBBYHV010000002.1"/>
</dbReference>
<dbReference type="PANTHER" id="PTHR35371">
    <property type="entry name" value="INNER MEMBRANE PROTEIN"/>
    <property type="match status" value="1"/>
</dbReference>
<comment type="subcellular location">
    <subcellularLocation>
        <location evidence="1">Membrane</location>
    </subcellularLocation>
</comment>